<name>D3PUI4_STANL</name>
<gene>
    <name evidence="4" type="ordered locus">Snas_3331</name>
</gene>
<keyword evidence="5" id="KW-1185">Reference proteome</keyword>
<dbReference type="GO" id="GO:0004553">
    <property type="term" value="F:hydrolase activity, hydrolyzing O-glycosyl compounds"/>
    <property type="evidence" value="ECO:0007669"/>
    <property type="project" value="InterPro"/>
</dbReference>
<dbReference type="PANTHER" id="PTHR10963">
    <property type="entry name" value="GLYCOSYL HYDROLASE-RELATED"/>
    <property type="match status" value="1"/>
</dbReference>
<dbReference type="PROSITE" id="PS51762">
    <property type="entry name" value="GH16_2"/>
    <property type="match status" value="1"/>
</dbReference>
<dbReference type="HOGENOM" id="CLU_1060746_0_0_11"/>
<organism evidence="4 5">
    <name type="scientific">Stackebrandtia nassauensis (strain DSM 44728 / CIP 108903 / NRRL B-16338 / NBRC 102104 / LLR-40K-21)</name>
    <dbReference type="NCBI Taxonomy" id="446470"/>
    <lineage>
        <taxon>Bacteria</taxon>
        <taxon>Bacillati</taxon>
        <taxon>Actinomycetota</taxon>
        <taxon>Actinomycetes</taxon>
        <taxon>Glycomycetales</taxon>
        <taxon>Glycomycetaceae</taxon>
        <taxon>Stackebrandtia</taxon>
    </lineage>
</organism>
<dbReference type="EMBL" id="CP001778">
    <property type="protein sequence ID" value="ADD42997.1"/>
    <property type="molecule type" value="Genomic_DNA"/>
</dbReference>
<protein>
    <recommendedName>
        <fullName evidence="3">GH16 domain-containing protein</fullName>
    </recommendedName>
</protein>
<feature type="region of interest" description="Disordered" evidence="2">
    <location>
        <begin position="29"/>
        <end position="71"/>
    </location>
</feature>
<dbReference type="KEGG" id="sna:Snas_3331"/>
<sequence length="282" mass="31356">MRSKAITIATVALATAVVGTLAVTVPGLASGTPVSDKRSDTAAEALDWGDPIPEHSDEFDYGSPDSPAVPDQSKWSLAGGGEGQCWEGHAGNGRRCDKNTRVHGGMLRMVGEANGDSGWLGSQFSRQYGRYEARVRSTNTEPPGDRQYHPLLIIWPESDEWPQGGEYDYLENSSPGEDCAESFIHYPHDPEADVQQEFTEETDCGEPLTEWHNIGFEWTPDHVAGFIDGKEWFRYSGGENDIRECIQCMDSGYQTFQLDNFHGDDMTPAEYEIDWYREYAAP</sequence>
<dbReference type="CDD" id="cd00413">
    <property type="entry name" value="Glyco_hydrolase_16"/>
    <property type="match status" value="1"/>
</dbReference>
<dbReference type="STRING" id="446470.Snas_3331"/>
<proteinExistence type="inferred from homology"/>
<dbReference type="InterPro" id="IPR000757">
    <property type="entry name" value="Beta-glucanase-like"/>
</dbReference>
<dbReference type="eggNOG" id="COG2273">
    <property type="taxonomic scope" value="Bacteria"/>
</dbReference>
<dbReference type="Proteomes" id="UP000000844">
    <property type="component" value="Chromosome"/>
</dbReference>
<accession>D3PUI4</accession>
<dbReference type="SUPFAM" id="SSF49899">
    <property type="entry name" value="Concanavalin A-like lectins/glucanases"/>
    <property type="match status" value="1"/>
</dbReference>
<evidence type="ECO:0000313" key="5">
    <source>
        <dbReference type="Proteomes" id="UP000000844"/>
    </source>
</evidence>
<dbReference type="AlphaFoldDB" id="D3PUI4"/>
<dbReference type="CAZy" id="GH16">
    <property type="family name" value="Glycoside Hydrolase Family 16"/>
</dbReference>
<dbReference type="RefSeq" id="WP_013018568.1">
    <property type="nucleotide sequence ID" value="NC_013947.1"/>
</dbReference>
<feature type="domain" description="GH16" evidence="3">
    <location>
        <begin position="45"/>
        <end position="282"/>
    </location>
</feature>
<dbReference type="PANTHER" id="PTHR10963:SF55">
    <property type="entry name" value="GLYCOSIDE HYDROLASE FAMILY 16 PROTEIN"/>
    <property type="match status" value="1"/>
</dbReference>
<evidence type="ECO:0000256" key="1">
    <source>
        <dbReference type="ARBA" id="ARBA00006865"/>
    </source>
</evidence>
<dbReference type="InterPro" id="IPR050546">
    <property type="entry name" value="Glycosyl_Hydrlase_16"/>
</dbReference>
<comment type="similarity">
    <text evidence="1">Belongs to the glycosyl hydrolase 16 family.</text>
</comment>
<evidence type="ECO:0000256" key="2">
    <source>
        <dbReference type="SAM" id="MobiDB-lite"/>
    </source>
</evidence>
<dbReference type="GO" id="GO:0005975">
    <property type="term" value="P:carbohydrate metabolic process"/>
    <property type="evidence" value="ECO:0007669"/>
    <property type="project" value="InterPro"/>
</dbReference>
<reference evidence="4 5" key="1">
    <citation type="journal article" date="2009" name="Stand. Genomic Sci.">
        <title>Complete genome sequence of Stackebrandtia nassauensis type strain (LLR-40K-21).</title>
        <authorList>
            <person name="Munk C."/>
            <person name="Lapidus A."/>
            <person name="Copeland A."/>
            <person name="Jando M."/>
            <person name="Mayilraj S."/>
            <person name="Glavina Del Rio T."/>
            <person name="Nolan M."/>
            <person name="Chen F."/>
            <person name="Lucas S."/>
            <person name="Tice H."/>
            <person name="Cheng J.F."/>
            <person name="Han C."/>
            <person name="Detter J.C."/>
            <person name="Bruce D."/>
            <person name="Goodwin L."/>
            <person name="Chain P."/>
            <person name="Pitluck S."/>
            <person name="Goker M."/>
            <person name="Ovchinikova G."/>
            <person name="Pati A."/>
            <person name="Ivanova N."/>
            <person name="Mavromatis K."/>
            <person name="Chen A."/>
            <person name="Palaniappan K."/>
            <person name="Land M."/>
            <person name="Hauser L."/>
            <person name="Chang Y.J."/>
            <person name="Jeffries C.D."/>
            <person name="Bristow J."/>
            <person name="Eisen J.A."/>
            <person name="Markowitz V."/>
            <person name="Hugenholtz P."/>
            <person name="Kyrpides N.C."/>
            <person name="Klenk H.P."/>
        </authorList>
    </citation>
    <scope>NUCLEOTIDE SEQUENCE [LARGE SCALE GENOMIC DNA]</scope>
    <source>
        <strain evidence="5">DSM 44728 / CIP 108903 / NRRL B-16338 / NBRC 102104 / LLR-40K-21</strain>
    </source>
</reference>
<dbReference type="InterPro" id="IPR013320">
    <property type="entry name" value="ConA-like_dom_sf"/>
</dbReference>
<evidence type="ECO:0000259" key="3">
    <source>
        <dbReference type="PROSITE" id="PS51762"/>
    </source>
</evidence>
<evidence type="ECO:0000313" key="4">
    <source>
        <dbReference type="EMBL" id="ADD42997.1"/>
    </source>
</evidence>
<dbReference type="Gene3D" id="2.60.120.200">
    <property type="match status" value="1"/>
</dbReference>
<dbReference type="OrthoDB" id="273319at2"/>